<dbReference type="GO" id="GO:0005829">
    <property type="term" value="C:cytosol"/>
    <property type="evidence" value="ECO:0007669"/>
    <property type="project" value="TreeGrafter"/>
</dbReference>
<feature type="compositionally biased region" description="Polar residues" evidence="2">
    <location>
        <begin position="349"/>
        <end position="369"/>
    </location>
</feature>
<keyword evidence="4" id="KW-1185">Reference proteome</keyword>
<feature type="region of interest" description="Disordered" evidence="2">
    <location>
        <begin position="901"/>
        <end position="962"/>
    </location>
</feature>
<dbReference type="InterPro" id="IPR015943">
    <property type="entry name" value="WD40/YVTN_repeat-like_dom_sf"/>
</dbReference>
<feature type="compositionally biased region" description="Polar residues" evidence="2">
    <location>
        <begin position="160"/>
        <end position="183"/>
    </location>
</feature>
<accession>A0A3P8VQT4</accession>
<dbReference type="InterPro" id="IPR042622">
    <property type="entry name" value="Znf106"/>
</dbReference>
<evidence type="ECO:0000313" key="3">
    <source>
        <dbReference type="Ensembl" id="ENSCSEP00000015641.1"/>
    </source>
</evidence>
<feature type="repeat" description="WD" evidence="1">
    <location>
        <begin position="1201"/>
        <end position="1240"/>
    </location>
</feature>
<feature type="compositionally biased region" description="Polar residues" evidence="2">
    <location>
        <begin position="66"/>
        <end position="114"/>
    </location>
</feature>
<dbReference type="OMA" id="HWCKVCK"/>
<name>A0A3P8VQT4_CYNSE</name>
<dbReference type="Ensembl" id="ENSCSET00000015833.1">
    <property type="protein sequence ID" value="ENSCSEP00000015641.1"/>
    <property type="gene ID" value="ENSCSEG00000010054.1"/>
</dbReference>
<feature type="region of interest" description="Disordered" evidence="2">
    <location>
        <begin position="66"/>
        <end position="265"/>
    </location>
</feature>
<keyword evidence="1" id="KW-0853">WD repeat</keyword>
<feature type="compositionally biased region" description="Basic residues" evidence="2">
    <location>
        <begin position="1049"/>
        <end position="1058"/>
    </location>
</feature>
<dbReference type="Gene3D" id="2.130.10.10">
    <property type="entry name" value="YVTN repeat-like/Quinoprotein amine dehydrogenase"/>
    <property type="match status" value="2"/>
</dbReference>
<feature type="compositionally biased region" description="Polar residues" evidence="2">
    <location>
        <begin position="291"/>
        <end position="311"/>
    </location>
</feature>
<feature type="compositionally biased region" description="Basic and acidic residues" evidence="2">
    <location>
        <begin position="322"/>
        <end position="338"/>
    </location>
</feature>
<protein>
    <submittedName>
        <fullName evidence="3">Zinc finger protein 106</fullName>
    </submittedName>
</protein>
<feature type="compositionally biased region" description="Basic and acidic residues" evidence="2">
    <location>
        <begin position="501"/>
        <end position="515"/>
    </location>
</feature>
<feature type="compositionally biased region" description="Polar residues" evidence="2">
    <location>
        <begin position="673"/>
        <end position="690"/>
    </location>
</feature>
<dbReference type="GO" id="GO:0003723">
    <property type="term" value="F:RNA binding"/>
    <property type="evidence" value="ECO:0007669"/>
    <property type="project" value="InterPro"/>
</dbReference>
<sequence>MEGRSAPWHAQEPPNFNQWAPDNYHGRWEDRRQDYGFANNQQCRLPWLSRGGSSYGVYGQNNISQYSHRGRGNSFNRQSRTLPPNTFNRPLNPFPNTANEQKGHQSESPQNVEGRTTEPDLKGNKGPKGFGSNPKLDKTCRWSPYPVTKDTASTEKNHNTTKAQNHNSTSENSASNRLSQSEQKLAPLPSSGLAVKESQKHKTKVEELKSRGESCTRSSSSSSRSSSSSSSSSSAQKEGHVTPTSASSSQNTAVLSKEKKIPSLPTLLSVAPLSKVLSPGDAQSKPVAKQSGLSSKAASFGSLKSRQQPQLPETLFKARLTSSEKRSSLDSSKNKKDVSQPIMEKQQMDVAQSQIGVNKENTCRQNTAPPYSPGSVRPERPLLLSSESSQFLQSLQVSTSTVECSDAAASNKKHEETRLKDNEKSSSTDPDESLQAAEEGYGSGREPCKGAEAQSISGSSSNLSKLDLPTVLKRDLTKHMSSKNKTGSHEPNLNIARRVRNLSESRRSDSEKESGLKPTVRQLISSSGSRRNVNWEQVYQEVRKKQDKGKGMPRFGIEMVPNEVEDQSQEEDDIPLLEGEHWEALLGISAPAPRKRSLSESSLVPESTSAIFTSLISKETSQRESLSPKQQKPSVISMDTSGSKDVHCQQLTERKTQREPEKLMAASVKPLQRSDSVLGDSSSGTEQFDGTGTGKRRRATVDAPSTDTSCLGHNSKRRKVKSKQERSHIDQLLAVSLREDELSRSLQTTDNSLIQARAALEAAYMEVQRLMVVKQQMTAEMSTLRNKRIELLKGMQGSLEEAPQVTVKEERMHTTDADSGIMFSPAMDMSAAEATPPAVATSHPPNPSPTASLHHPPSPSHSFTPIMIKQEPQSPVHATPELDPVEYKALCAHSTTPEVPVAPEVPGFTSKSSPKRSPDFYQTHTDHSWEKFEDPGDCKQSLSGLVESTEKASQTAGSCLMPMSDCKPLKPLSSSRLSSELDSVADCTASKFPEPLPVPSVFNLPAPPSDLTNGKRVRKLKKRKVLKKAQVPEQPESSDTEIDIEPLRRRWSRPRRRPSGGSQVTTSSVTVDETNMENGEEAQQQLSPANKHEEAEPPASAPPELTENLDSEENMEVTTDCRKSNTESHAPEPTSVKVKDFSRAELQNLACNEVTSTSDMDICKSSESDLPFPISMSRSLRSQSDASSDHGGDELATEGLFEGHQEAVNAMQIHSGLLYTCSGDRTVRAFDLVSHECVAVFEGHSSKVSCLLVSTAPSLHHRLYTGSSDQTVRCYSLKTQEFEHQFSLSDRVLCLHSRWRTLYVGLANGTVVTINLKTNKQMDVFECHGPRAVSCLASSQEGARRILLVGSYDNTISVRDAKNGLLLRTLEGHTKTVLCLKVINDLVFSGSSDHCVYTHNIHTGELLWVFKGHTHAVTVVTVLGKVMVTACLDKLVRVYDLQSQEQLQVYGGHKDMVMCMTVHKNMIYTGCYDGSVEAVKLNLMQNHRCWVRLKRGT</sequence>
<dbReference type="Pfam" id="PF00400">
    <property type="entry name" value="WD40"/>
    <property type="match status" value="6"/>
</dbReference>
<reference evidence="3" key="2">
    <citation type="submission" date="2025-08" db="UniProtKB">
        <authorList>
            <consortium name="Ensembl"/>
        </authorList>
    </citation>
    <scope>IDENTIFICATION</scope>
</reference>
<dbReference type="SMART" id="SM00320">
    <property type="entry name" value="WD40"/>
    <property type="match status" value="6"/>
</dbReference>
<feature type="compositionally biased region" description="Low complexity" evidence="2">
    <location>
        <begin position="381"/>
        <end position="400"/>
    </location>
</feature>
<dbReference type="FunCoup" id="A0A3P8VQT4">
    <property type="interactions" value="1035"/>
</dbReference>
<feature type="compositionally biased region" description="Basic and acidic residues" evidence="2">
    <location>
        <begin position="924"/>
        <end position="937"/>
    </location>
</feature>
<organism evidence="3 4">
    <name type="scientific">Cynoglossus semilaevis</name>
    <name type="common">Tongue sole</name>
    <dbReference type="NCBI Taxonomy" id="244447"/>
    <lineage>
        <taxon>Eukaryota</taxon>
        <taxon>Metazoa</taxon>
        <taxon>Chordata</taxon>
        <taxon>Craniata</taxon>
        <taxon>Vertebrata</taxon>
        <taxon>Euteleostomi</taxon>
        <taxon>Actinopterygii</taxon>
        <taxon>Neopterygii</taxon>
        <taxon>Teleostei</taxon>
        <taxon>Neoteleostei</taxon>
        <taxon>Acanthomorphata</taxon>
        <taxon>Carangaria</taxon>
        <taxon>Pleuronectiformes</taxon>
        <taxon>Pleuronectoidei</taxon>
        <taxon>Cynoglossidae</taxon>
        <taxon>Cynoglossinae</taxon>
        <taxon>Cynoglossus</taxon>
    </lineage>
</organism>
<feature type="compositionally biased region" description="Basic and acidic residues" evidence="2">
    <location>
        <begin position="642"/>
        <end position="662"/>
    </location>
</feature>
<feature type="compositionally biased region" description="Low complexity" evidence="2">
    <location>
        <begin position="455"/>
        <end position="464"/>
    </location>
</feature>
<dbReference type="PANTHER" id="PTHR14435:SF2">
    <property type="entry name" value="ZINC FINGER PROTEIN 106"/>
    <property type="match status" value="1"/>
</dbReference>
<feature type="compositionally biased region" description="Basic residues" evidence="2">
    <location>
        <begin position="1015"/>
        <end position="1027"/>
    </location>
</feature>
<feature type="region of interest" description="Disordered" evidence="2">
    <location>
        <begin position="989"/>
        <end position="1136"/>
    </location>
</feature>
<dbReference type="PANTHER" id="PTHR14435">
    <property type="entry name" value="ZINC FINGER PROTEIN 106"/>
    <property type="match status" value="1"/>
</dbReference>
<feature type="compositionally biased region" description="Low complexity" evidence="2">
    <location>
        <begin position="1059"/>
        <end position="1071"/>
    </location>
</feature>
<proteinExistence type="predicted"/>
<dbReference type="SUPFAM" id="SSF50978">
    <property type="entry name" value="WD40 repeat-like"/>
    <property type="match status" value="1"/>
</dbReference>
<evidence type="ECO:0000313" key="4">
    <source>
        <dbReference type="Proteomes" id="UP000265120"/>
    </source>
</evidence>
<feature type="compositionally biased region" description="Basic and acidic residues" evidence="2">
    <location>
        <begin position="197"/>
        <end position="214"/>
    </location>
</feature>
<feature type="region of interest" description="Disordered" evidence="2">
    <location>
        <begin position="277"/>
        <end position="528"/>
    </location>
</feature>
<dbReference type="PROSITE" id="PS50082">
    <property type="entry name" value="WD_REPEATS_2"/>
    <property type="match status" value="2"/>
</dbReference>
<feature type="compositionally biased region" description="Polar residues" evidence="2">
    <location>
        <begin position="242"/>
        <end position="254"/>
    </location>
</feature>
<dbReference type="GO" id="GO:0008286">
    <property type="term" value="P:insulin receptor signaling pathway"/>
    <property type="evidence" value="ECO:0007669"/>
    <property type="project" value="TreeGrafter"/>
</dbReference>
<feature type="region of interest" description="Disordered" evidence="2">
    <location>
        <begin position="618"/>
        <end position="727"/>
    </location>
</feature>
<dbReference type="Proteomes" id="UP000265120">
    <property type="component" value="Chromosome 1"/>
</dbReference>
<dbReference type="InterPro" id="IPR001680">
    <property type="entry name" value="WD40_rpt"/>
</dbReference>
<feature type="compositionally biased region" description="Low complexity" evidence="2">
    <location>
        <begin position="217"/>
        <end position="234"/>
    </location>
</feature>
<dbReference type="SMART" id="SM00564">
    <property type="entry name" value="PQQ"/>
    <property type="match status" value="6"/>
</dbReference>
<dbReference type="InterPro" id="IPR018391">
    <property type="entry name" value="PQQ_b-propeller_rpt"/>
</dbReference>
<dbReference type="FunFam" id="2.130.10.10:FF:000114">
    <property type="entry name" value="zinc finger protein 106 isoform X1"/>
    <property type="match status" value="1"/>
</dbReference>
<feature type="region of interest" description="Disordered" evidence="2">
    <location>
        <begin position="1"/>
        <end position="26"/>
    </location>
</feature>
<feature type="compositionally biased region" description="Polar residues" evidence="2">
    <location>
        <begin position="618"/>
        <end position="641"/>
    </location>
</feature>
<feature type="repeat" description="WD" evidence="1">
    <location>
        <begin position="1410"/>
        <end position="1449"/>
    </location>
</feature>
<dbReference type="GO" id="GO:0016020">
    <property type="term" value="C:membrane"/>
    <property type="evidence" value="ECO:0007669"/>
    <property type="project" value="TreeGrafter"/>
</dbReference>
<dbReference type="GeneTree" id="ENSGT00940000157336"/>
<evidence type="ECO:0000256" key="2">
    <source>
        <dbReference type="SAM" id="MobiDB-lite"/>
    </source>
</evidence>
<reference evidence="3" key="3">
    <citation type="submission" date="2025-09" db="UniProtKB">
        <authorList>
            <consortium name="Ensembl"/>
        </authorList>
    </citation>
    <scope>IDENTIFICATION</scope>
</reference>
<feature type="compositionally biased region" description="Basic and acidic residues" evidence="2">
    <location>
        <begin position="1119"/>
        <end position="1130"/>
    </location>
</feature>
<feature type="compositionally biased region" description="Basic and acidic residues" evidence="2">
    <location>
        <begin position="412"/>
        <end position="426"/>
    </location>
</feature>
<evidence type="ECO:0000256" key="1">
    <source>
        <dbReference type="PROSITE-ProRule" id="PRU00221"/>
    </source>
</evidence>
<reference evidence="3 4" key="1">
    <citation type="journal article" date="2014" name="Nat. Genet.">
        <title>Whole-genome sequence of a flatfish provides insights into ZW sex chromosome evolution and adaptation to a benthic lifestyle.</title>
        <authorList>
            <person name="Chen S."/>
            <person name="Zhang G."/>
            <person name="Shao C."/>
            <person name="Huang Q."/>
            <person name="Liu G."/>
            <person name="Zhang P."/>
            <person name="Song W."/>
            <person name="An N."/>
            <person name="Chalopin D."/>
            <person name="Volff J.N."/>
            <person name="Hong Y."/>
            <person name="Li Q."/>
            <person name="Sha Z."/>
            <person name="Zhou H."/>
            <person name="Xie M."/>
            <person name="Yu Q."/>
            <person name="Liu Y."/>
            <person name="Xiang H."/>
            <person name="Wang N."/>
            <person name="Wu K."/>
            <person name="Yang C."/>
            <person name="Zhou Q."/>
            <person name="Liao X."/>
            <person name="Yang L."/>
            <person name="Hu Q."/>
            <person name="Zhang J."/>
            <person name="Meng L."/>
            <person name="Jin L."/>
            <person name="Tian Y."/>
            <person name="Lian J."/>
            <person name="Yang J."/>
            <person name="Miao G."/>
            <person name="Liu S."/>
            <person name="Liang Z."/>
            <person name="Yan F."/>
            <person name="Li Y."/>
            <person name="Sun B."/>
            <person name="Zhang H."/>
            <person name="Zhang J."/>
            <person name="Zhu Y."/>
            <person name="Du M."/>
            <person name="Zhao Y."/>
            <person name="Schartl M."/>
            <person name="Tang Q."/>
            <person name="Wang J."/>
        </authorList>
    </citation>
    <scope>NUCLEOTIDE SEQUENCE</scope>
</reference>
<dbReference type="InterPro" id="IPR036322">
    <property type="entry name" value="WD40_repeat_dom_sf"/>
</dbReference>
<feature type="compositionally biased region" description="Polar residues" evidence="2">
    <location>
        <begin position="703"/>
        <end position="712"/>
    </location>
</feature>
<dbReference type="GO" id="GO:0017124">
    <property type="term" value="F:SH3 domain binding"/>
    <property type="evidence" value="ECO:0007669"/>
    <property type="project" value="TreeGrafter"/>
</dbReference>
<dbReference type="InParanoid" id="A0A3P8VQT4"/>
<feature type="region of interest" description="Disordered" evidence="2">
    <location>
        <begin position="831"/>
        <end position="863"/>
    </location>
</feature>
<dbReference type="CDD" id="cd00200">
    <property type="entry name" value="WD40"/>
    <property type="match status" value="1"/>
</dbReference>